<organism evidence="1">
    <name type="scientific">marine sediment metagenome</name>
    <dbReference type="NCBI Taxonomy" id="412755"/>
    <lineage>
        <taxon>unclassified sequences</taxon>
        <taxon>metagenomes</taxon>
        <taxon>ecological metagenomes</taxon>
    </lineage>
</organism>
<gene>
    <name evidence="1" type="ORF">LCGC14_2392390</name>
</gene>
<sequence>FDIKKEKKGYIKERKNWDCKPDMIVDFRKLPFKEKKFKLITWDPPHLKGKVLSGYMMKKYGNLNPETWQQDLKKGFEEWKKGKLVIFLIPARTDTKRFHDYILPLHKRGHCDIRFIKGRLKFSDHKNPAPFPSMVCILKPIKKVKVKK</sequence>
<protein>
    <submittedName>
        <fullName evidence="1">Uncharacterized protein</fullName>
    </submittedName>
</protein>
<proteinExistence type="predicted"/>
<dbReference type="AlphaFoldDB" id="A0A0F9BXX7"/>
<evidence type="ECO:0000313" key="1">
    <source>
        <dbReference type="EMBL" id="KKL26724.1"/>
    </source>
</evidence>
<feature type="non-terminal residue" evidence="1">
    <location>
        <position position="1"/>
    </location>
</feature>
<reference evidence="1" key="1">
    <citation type="journal article" date="2015" name="Nature">
        <title>Complex archaea that bridge the gap between prokaryotes and eukaryotes.</title>
        <authorList>
            <person name="Spang A."/>
            <person name="Saw J.H."/>
            <person name="Jorgensen S.L."/>
            <person name="Zaremba-Niedzwiedzka K."/>
            <person name="Martijn J."/>
            <person name="Lind A.E."/>
            <person name="van Eijk R."/>
            <person name="Schleper C."/>
            <person name="Guy L."/>
            <person name="Ettema T.J."/>
        </authorList>
    </citation>
    <scope>NUCLEOTIDE SEQUENCE</scope>
</reference>
<name>A0A0F9BXX7_9ZZZZ</name>
<accession>A0A0F9BXX7</accession>
<dbReference type="EMBL" id="LAZR01035732">
    <property type="protein sequence ID" value="KKL26724.1"/>
    <property type="molecule type" value="Genomic_DNA"/>
</dbReference>
<comment type="caution">
    <text evidence="1">The sequence shown here is derived from an EMBL/GenBank/DDBJ whole genome shotgun (WGS) entry which is preliminary data.</text>
</comment>